<dbReference type="Proteomes" id="UP000248783">
    <property type="component" value="Unassembled WGS sequence"/>
</dbReference>
<gene>
    <name evidence="3" type="ORF">DNL40_09415</name>
</gene>
<evidence type="ECO:0000313" key="4">
    <source>
        <dbReference type="Proteomes" id="UP000248783"/>
    </source>
</evidence>
<dbReference type="Gene3D" id="3.10.450.50">
    <property type="match status" value="1"/>
</dbReference>
<feature type="region of interest" description="Disordered" evidence="1">
    <location>
        <begin position="177"/>
        <end position="212"/>
    </location>
</feature>
<evidence type="ECO:0000313" key="3">
    <source>
        <dbReference type="EMBL" id="PZR53195.1"/>
    </source>
</evidence>
<keyword evidence="4" id="KW-1185">Reference proteome</keyword>
<feature type="domain" description="SnoaL-like" evidence="2">
    <location>
        <begin position="76"/>
        <end position="166"/>
    </location>
</feature>
<feature type="region of interest" description="Disordered" evidence="1">
    <location>
        <begin position="1"/>
        <end position="64"/>
    </location>
</feature>
<dbReference type="InterPro" id="IPR032710">
    <property type="entry name" value="NTF2-like_dom_sf"/>
</dbReference>
<feature type="compositionally biased region" description="Basic residues" evidence="1">
    <location>
        <begin position="203"/>
        <end position="212"/>
    </location>
</feature>
<sequence length="212" mass="22629">MAAAPAGAHQGGGGREPGGRRRRHRQRLPGRPPDPGAQRARLQRSVSGTPAGGTHDEPGPAARSTREVLEAHLVCRRAGDLERDLAENYAPDVALISWGEGVNHGLDGVRRLADVLRTYVDHASYRYHDLVTTGEYGMLRWSATAPEARIHDGTDSFVVRDGRIVAQTIAYAVDGEGEHEAHEAPDGAVDAPRPAGDDGARRSTGHGRHQGG</sequence>
<comment type="caution">
    <text evidence="3">The sequence shown here is derived from an EMBL/GenBank/DDBJ whole genome shotgun (WGS) entry which is preliminary data.</text>
</comment>
<dbReference type="InterPro" id="IPR037401">
    <property type="entry name" value="SnoaL-like"/>
</dbReference>
<proteinExistence type="predicted"/>
<organism evidence="3 4">
    <name type="scientific">Xylanimonas oleitrophica</name>
    <dbReference type="NCBI Taxonomy" id="2607479"/>
    <lineage>
        <taxon>Bacteria</taxon>
        <taxon>Bacillati</taxon>
        <taxon>Actinomycetota</taxon>
        <taxon>Actinomycetes</taxon>
        <taxon>Micrococcales</taxon>
        <taxon>Promicromonosporaceae</taxon>
        <taxon>Xylanimonas</taxon>
    </lineage>
</organism>
<dbReference type="SUPFAM" id="SSF54427">
    <property type="entry name" value="NTF2-like"/>
    <property type="match status" value="1"/>
</dbReference>
<accession>A0A2W5WZ78</accession>
<name>A0A2W5WZ78_9MICO</name>
<feature type="compositionally biased region" description="Basic and acidic residues" evidence="1">
    <location>
        <begin position="54"/>
        <end position="64"/>
    </location>
</feature>
<evidence type="ECO:0000256" key="1">
    <source>
        <dbReference type="SAM" id="MobiDB-lite"/>
    </source>
</evidence>
<evidence type="ECO:0000259" key="2">
    <source>
        <dbReference type="Pfam" id="PF12680"/>
    </source>
</evidence>
<reference evidence="3 4" key="1">
    <citation type="submission" date="2018-06" db="EMBL/GenBank/DDBJ databases">
        <title>Whole genome sequencing of a novel hydrocarbon degrading bacterial strain, PW21 isolated from oil contaminated produced water sample.</title>
        <authorList>
            <person name="Nagkirti P."/>
            <person name="Shaikh A."/>
            <person name="Gowdaman V."/>
            <person name="Engineer A.E."/>
            <person name="Dagar S."/>
            <person name="Dhakephalkar P.K."/>
        </authorList>
    </citation>
    <scope>NUCLEOTIDE SEQUENCE [LARGE SCALE GENOMIC DNA]</scope>
    <source>
        <strain evidence="3 4">PW21</strain>
    </source>
</reference>
<dbReference type="EMBL" id="QKWH01000005">
    <property type="protein sequence ID" value="PZR53195.1"/>
    <property type="molecule type" value="Genomic_DNA"/>
</dbReference>
<dbReference type="AlphaFoldDB" id="A0A2W5WZ78"/>
<protein>
    <recommendedName>
        <fullName evidence="2">SnoaL-like domain-containing protein</fullName>
    </recommendedName>
</protein>
<dbReference type="Pfam" id="PF12680">
    <property type="entry name" value="SnoaL_2"/>
    <property type="match status" value="1"/>
</dbReference>